<accession>A0A5M9WQM7</accession>
<dbReference type="AlphaFoldDB" id="A0A5M9WQM7"/>
<comment type="caution">
    <text evidence="3">The sequence shown here is derived from an EMBL/GenBank/DDBJ whole genome shotgun (WGS) entry which is preliminary data.</text>
</comment>
<feature type="signal peptide" evidence="2">
    <location>
        <begin position="1"/>
        <end position="21"/>
    </location>
</feature>
<evidence type="ECO:0008006" key="5">
    <source>
        <dbReference type="Google" id="ProtNLM"/>
    </source>
</evidence>
<proteinExistence type="predicted"/>
<dbReference type="Proteomes" id="UP000323664">
    <property type="component" value="Unassembled WGS sequence"/>
</dbReference>
<keyword evidence="2" id="KW-0732">Signal</keyword>
<protein>
    <recommendedName>
        <fullName evidence="5">Lipoprotein</fullName>
    </recommendedName>
</protein>
<evidence type="ECO:0000256" key="2">
    <source>
        <dbReference type="SAM" id="SignalP"/>
    </source>
</evidence>
<dbReference type="EMBL" id="RIAS01000003">
    <property type="protein sequence ID" value="KAA8783881.1"/>
    <property type="molecule type" value="Genomic_DNA"/>
</dbReference>
<feature type="compositionally biased region" description="Low complexity" evidence="1">
    <location>
        <begin position="75"/>
        <end position="93"/>
    </location>
</feature>
<sequence>MKKQSLWMTIPVTTAVLLALAGCGGPDSNLTSTSGQPSTTAGSEQTQSGSGNSASSDTGEKGTKTNTASNDSSVSTGKKGTATSNTSGSTTRSELSDVDEVIKAVRSELKNQDVSLPTTFSLPKGQYLGAAITTNTVDATHVNFYTGHKPMALNDPSFTNSNSKMPWLASYEVKTYENPNQTDLFPETDVQNIPKDMSIDLGHGIKGMVEGAAGSQYLTWQEGRWTLQIRSVSEDRMDNPAIAKKMVEYLESHTLPAPKDKGFVDVQYASGGKSVRVTISWQDGKQIHQLKTDQVPLDALRMVVSVK</sequence>
<feature type="compositionally biased region" description="Polar residues" evidence="1">
    <location>
        <begin position="64"/>
        <end position="74"/>
    </location>
</feature>
<evidence type="ECO:0000313" key="4">
    <source>
        <dbReference type="Proteomes" id="UP000323664"/>
    </source>
</evidence>
<dbReference type="RefSeq" id="WP_123063737.1">
    <property type="nucleotide sequence ID" value="NZ_RIAS01000003.1"/>
</dbReference>
<dbReference type="OrthoDB" id="2138638at2"/>
<evidence type="ECO:0000313" key="3">
    <source>
        <dbReference type="EMBL" id="KAA8783881.1"/>
    </source>
</evidence>
<feature type="chain" id="PRO_5039525617" description="Lipoprotein" evidence="2">
    <location>
        <begin position="22"/>
        <end position="307"/>
    </location>
</feature>
<name>A0A5M9WQM7_PAEAM</name>
<dbReference type="PROSITE" id="PS51257">
    <property type="entry name" value="PROKAR_LIPOPROTEIN"/>
    <property type="match status" value="1"/>
</dbReference>
<evidence type="ECO:0000256" key="1">
    <source>
        <dbReference type="SAM" id="MobiDB-lite"/>
    </source>
</evidence>
<organism evidence="3 4">
    <name type="scientific">Paenibacillus amylolyticus</name>
    <dbReference type="NCBI Taxonomy" id="1451"/>
    <lineage>
        <taxon>Bacteria</taxon>
        <taxon>Bacillati</taxon>
        <taxon>Bacillota</taxon>
        <taxon>Bacilli</taxon>
        <taxon>Bacillales</taxon>
        <taxon>Paenibacillaceae</taxon>
        <taxon>Paenibacillus</taxon>
    </lineage>
</organism>
<feature type="compositionally biased region" description="Polar residues" evidence="1">
    <location>
        <begin position="28"/>
        <end position="57"/>
    </location>
</feature>
<gene>
    <name evidence="3" type="ORF">EC604_08480</name>
</gene>
<feature type="region of interest" description="Disordered" evidence="1">
    <location>
        <begin position="23"/>
        <end position="97"/>
    </location>
</feature>
<reference evidence="3 4" key="1">
    <citation type="journal article" date="2019" name="J. Ind. Microbiol. Biotechnol.">
        <title>Paenibacillus amylolyticus 27C64 has a diverse set of carbohydrate-active enzymes and complete pectin deconstruction system.</title>
        <authorList>
            <person name="Keggi C."/>
            <person name="Doran-Peterson J."/>
        </authorList>
    </citation>
    <scope>NUCLEOTIDE SEQUENCE [LARGE SCALE GENOMIC DNA]</scope>
    <source>
        <strain evidence="3 4">27C64</strain>
    </source>
</reference>